<sequence length="92" mass="10274">METLTTDKYGAITGIQVITQLLCDDSGQYVAYCPALELSSYGDTEAEAHYAFEETLAFFKQDVTQRGTLNQLLLALGWQQHSALTTITYNWS</sequence>
<dbReference type="RefSeq" id="WP_173809513.1">
    <property type="nucleotide sequence ID" value="NZ_JABSNP010000006.1"/>
</dbReference>
<proteinExistence type="predicted"/>
<comment type="caution">
    <text evidence="1">The sequence shown here is derived from an EMBL/GenBank/DDBJ whole genome shotgun (WGS) entry which is preliminary data.</text>
</comment>
<protein>
    <submittedName>
        <fullName evidence="1">RNase H-like HicB family nuclease</fullName>
    </submittedName>
</protein>
<dbReference type="InterPro" id="IPR035069">
    <property type="entry name" value="TTHA1013/TTHA0281-like"/>
</dbReference>
<evidence type="ECO:0000313" key="2">
    <source>
        <dbReference type="Proteomes" id="UP000779507"/>
    </source>
</evidence>
<keyword evidence="2" id="KW-1185">Reference proteome</keyword>
<evidence type="ECO:0000313" key="1">
    <source>
        <dbReference type="EMBL" id="NRT18765.1"/>
    </source>
</evidence>
<accession>A0ABX2FNL6</accession>
<gene>
    <name evidence="1" type="ORF">HNP98_001588</name>
</gene>
<name>A0ABX2FNL6_9BACT</name>
<dbReference type="Proteomes" id="UP000779507">
    <property type="component" value="Unassembled WGS sequence"/>
</dbReference>
<dbReference type="EMBL" id="JABSNP010000006">
    <property type="protein sequence ID" value="NRT18765.1"/>
    <property type="molecule type" value="Genomic_DNA"/>
</dbReference>
<reference evidence="1 2" key="1">
    <citation type="submission" date="2020-05" db="EMBL/GenBank/DDBJ databases">
        <title>Genomic Encyclopedia of Type Strains, Phase IV (KMG-V): Genome sequencing to study the core and pangenomes of soil and plant-associated prokaryotes.</title>
        <authorList>
            <person name="Whitman W."/>
        </authorList>
    </citation>
    <scope>NUCLEOTIDE SEQUENCE [LARGE SCALE GENOMIC DNA]</scope>
    <source>
        <strain evidence="1 2">9A</strain>
    </source>
</reference>
<dbReference type="SUPFAM" id="SSF143100">
    <property type="entry name" value="TTHA1013/TTHA0281-like"/>
    <property type="match status" value="1"/>
</dbReference>
<organism evidence="1 2">
    <name type="scientific">Hymenobacter caeli</name>
    <dbReference type="NCBI Taxonomy" id="2735894"/>
    <lineage>
        <taxon>Bacteria</taxon>
        <taxon>Pseudomonadati</taxon>
        <taxon>Bacteroidota</taxon>
        <taxon>Cytophagia</taxon>
        <taxon>Cytophagales</taxon>
        <taxon>Hymenobacteraceae</taxon>
        <taxon>Hymenobacter</taxon>
    </lineage>
</organism>